<dbReference type="Gene3D" id="2.170.150.40">
    <property type="entry name" value="Domain of unknown function (DUF427)"/>
    <property type="match status" value="2"/>
</dbReference>
<keyword evidence="3" id="KW-1185">Reference proteome</keyword>
<proteinExistence type="predicted"/>
<dbReference type="AlphaFoldDB" id="A0AAV9WSY6"/>
<feature type="domain" description="DUF427" evidence="1">
    <location>
        <begin position="186"/>
        <end position="273"/>
    </location>
</feature>
<evidence type="ECO:0000313" key="2">
    <source>
        <dbReference type="EMBL" id="KAK6525254.1"/>
    </source>
</evidence>
<dbReference type="InterPro" id="IPR007361">
    <property type="entry name" value="DUF427"/>
</dbReference>
<organism evidence="2 3">
    <name type="scientific">Orbilia ellipsospora</name>
    <dbReference type="NCBI Taxonomy" id="2528407"/>
    <lineage>
        <taxon>Eukaryota</taxon>
        <taxon>Fungi</taxon>
        <taxon>Dikarya</taxon>
        <taxon>Ascomycota</taxon>
        <taxon>Pezizomycotina</taxon>
        <taxon>Orbiliomycetes</taxon>
        <taxon>Orbiliales</taxon>
        <taxon>Orbiliaceae</taxon>
        <taxon>Orbilia</taxon>
    </lineage>
</organism>
<dbReference type="EMBL" id="JAVHJO010000017">
    <property type="protein sequence ID" value="KAK6525254.1"/>
    <property type="molecule type" value="Genomic_DNA"/>
</dbReference>
<evidence type="ECO:0000259" key="1">
    <source>
        <dbReference type="Pfam" id="PF04248"/>
    </source>
</evidence>
<dbReference type="PANTHER" id="PTHR34310">
    <property type="entry name" value="DUF427 DOMAIN PROTEIN (AFU_ORTHOLOGUE AFUA_3G02220)"/>
    <property type="match status" value="1"/>
</dbReference>
<dbReference type="Pfam" id="PF04248">
    <property type="entry name" value="NTP_transf_9"/>
    <property type="match status" value="2"/>
</dbReference>
<evidence type="ECO:0000313" key="3">
    <source>
        <dbReference type="Proteomes" id="UP001365542"/>
    </source>
</evidence>
<comment type="caution">
    <text evidence="2">The sequence shown here is derived from an EMBL/GenBank/DDBJ whole genome shotgun (WGS) entry which is preliminary data.</text>
</comment>
<gene>
    <name evidence="2" type="ORF">TWF694_005400</name>
</gene>
<name>A0AAV9WSY6_9PEZI</name>
<feature type="domain" description="DUF427" evidence="1">
    <location>
        <begin position="34"/>
        <end position="69"/>
    </location>
</feature>
<dbReference type="Proteomes" id="UP001365542">
    <property type="component" value="Unassembled WGS sequence"/>
</dbReference>
<reference evidence="2 3" key="1">
    <citation type="submission" date="2019-10" db="EMBL/GenBank/DDBJ databases">
        <authorList>
            <person name="Palmer J.M."/>
        </authorList>
    </citation>
    <scope>NUCLEOTIDE SEQUENCE [LARGE SCALE GENOMIC DNA]</scope>
    <source>
        <strain evidence="2 3">TWF694</strain>
    </source>
</reference>
<sequence length="296" mass="33908">MGGGPPQYTDLKALVRNLAHDGPIRAIPTPKRIRLLFNGAFIADTTSALYIWEHDYYPQFYLPMEAFVKPNGFDVTFHNGEPITESDGSDKIIGRYFKVSVRREHTDEEYCSVSDMAIFAADLEGKAECLRNYVKVYFRAIDQWFEDDTPIYVHPKDPFKRIDTLQSNTPIRITVPSISKDSTSPNEIVLAESPTSVHLYETSLPPRYYLPYTSLNTIHLRDSKSTSECPYKGIANYHHVVVGGTAYPDLVWWYRAPTAECIAVTGMRCFYNEKVDVWFQIGGKWTKQERPKTHFA</sequence>
<dbReference type="PANTHER" id="PTHR34310:SF9">
    <property type="entry name" value="BLR5716 PROTEIN"/>
    <property type="match status" value="1"/>
</dbReference>
<accession>A0AAV9WSY6</accession>
<dbReference type="InterPro" id="IPR038694">
    <property type="entry name" value="DUF427_sf"/>
</dbReference>
<protein>
    <recommendedName>
        <fullName evidence="1">DUF427 domain-containing protein</fullName>
    </recommendedName>
</protein>